<reference evidence="2 3" key="1">
    <citation type="submission" date="2024-07" db="EMBL/GenBank/DDBJ databases">
        <title>Section-level genome sequencing and comparative genomics of Aspergillus sections Usti and Cavernicolus.</title>
        <authorList>
            <consortium name="Lawrence Berkeley National Laboratory"/>
            <person name="Nybo J.L."/>
            <person name="Vesth T.C."/>
            <person name="Theobald S."/>
            <person name="Frisvad J.C."/>
            <person name="Larsen T.O."/>
            <person name="Kjaerboelling I."/>
            <person name="Rothschild-Mancinelli K."/>
            <person name="Lyhne E.K."/>
            <person name="Kogle M.E."/>
            <person name="Barry K."/>
            <person name="Clum A."/>
            <person name="Na H."/>
            <person name="Ledsgaard L."/>
            <person name="Lin J."/>
            <person name="Lipzen A."/>
            <person name="Kuo A."/>
            <person name="Riley R."/>
            <person name="Mondo S."/>
            <person name="Labutti K."/>
            <person name="Haridas S."/>
            <person name="Pangalinan J."/>
            <person name="Salamov A.A."/>
            <person name="Simmons B.A."/>
            <person name="Magnuson J.K."/>
            <person name="Chen J."/>
            <person name="Drula E."/>
            <person name="Henrissat B."/>
            <person name="Wiebenga A."/>
            <person name="Lubbers R.J."/>
            <person name="Gomes A.C."/>
            <person name="Makela M.R."/>
            <person name="Stajich J."/>
            <person name="Grigoriev I.V."/>
            <person name="Mortensen U.H."/>
            <person name="De Vries R.P."/>
            <person name="Baker S.E."/>
            <person name="Andersen M.R."/>
        </authorList>
    </citation>
    <scope>NUCLEOTIDE SEQUENCE [LARGE SCALE GENOMIC DNA]</scope>
    <source>
        <strain evidence="2 3">CBS 209.92</strain>
    </source>
</reference>
<protein>
    <submittedName>
        <fullName evidence="2">Uncharacterized protein</fullName>
    </submittedName>
</protein>
<dbReference type="Proteomes" id="UP001610563">
    <property type="component" value="Unassembled WGS sequence"/>
</dbReference>
<proteinExistence type="predicted"/>
<sequence length="229" mass="24481">MSISNCSSPASLHGSTFYSRCHQFCAYFRAVPYDVAWPISIGTPCYTKTEPLPVGMVPWFAHHRVSRRTPINIQAPLETLAHGSIRRDILVCSATAHSIPARKDLVRRAIVVTVDLEVAGVSYRAVGSSGTRWSRRGRGSGRGGGGGASDGAVPVLVVRTVWVLHAVRVARVQEIRVLLERVAGAEKACPASTTTSASASRLGRAGAEGQRRCLGRERDGAGPAAAWIR</sequence>
<evidence type="ECO:0000313" key="3">
    <source>
        <dbReference type="Proteomes" id="UP001610563"/>
    </source>
</evidence>
<accession>A0ABR4FMK5</accession>
<dbReference type="EMBL" id="JBFTWV010000185">
    <property type="protein sequence ID" value="KAL2784302.1"/>
    <property type="molecule type" value="Genomic_DNA"/>
</dbReference>
<name>A0ABR4FMK5_9EURO</name>
<feature type="region of interest" description="Disordered" evidence="1">
    <location>
        <begin position="129"/>
        <end position="148"/>
    </location>
</feature>
<feature type="region of interest" description="Disordered" evidence="1">
    <location>
        <begin position="193"/>
        <end position="229"/>
    </location>
</feature>
<keyword evidence="3" id="KW-1185">Reference proteome</keyword>
<comment type="caution">
    <text evidence="2">The sequence shown here is derived from an EMBL/GenBank/DDBJ whole genome shotgun (WGS) entry which is preliminary data.</text>
</comment>
<gene>
    <name evidence="2" type="ORF">BJX66DRAFT_89818</name>
</gene>
<organism evidence="2 3">
    <name type="scientific">Aspergillus keveii</name>
    <dbReference type="NCBI Taxonomy" id="714993"/>
    <lineage>
        <taxon>Eukaryota</taxon>
        <taxon>Fungi</taxon>
        <taxon>Dikarya</taxon>
        <taxon>Ascomycota</taxon>
        <taxon>Pezizomycotina</taxon>
        <taxon>Eurotiomycetes</taxon>
        <taxon>Eurotiomycetidae</taxon>
        <taxon>Eurotiales</taxon>
        <taxon>Aspergillaceae</taxon>
        <taxon>Aspergillus</taxon>
        <taxon>Aspergillus subgen. Nidulantes</taxon>
    </lineage>
</organism>
<evidence type="ECO:0000256" key="1">
    <source>
        <dbReference type="SAM" id="MobiDB-lite"/>
    </source>
</evidence>
<feature type="compositionally biased region" description="Basic and acidic residues" evidence="1">
    <location>
        <begin position="209"/>
        <end position="220"/>
    </location>
</feature>
<evidence type="ECO:0000313" key="2">
    <source>
        <dbReference type="EMBL" id="KAL2784302.1"/>
    </source>
</evidence>